<accession>A0A8X6I918</accession>
<evidence type="ECO:0000256" key="1">
    <source>
        <dbReference type="SAM" id="MobiDB-lite"/>
    </source>
</evidence>
<evidence type="ECO:0000313" key="3">
    <source>
        <dbReference type="Proteomes" id="UP000887013"/>
    </source>
</evidence>
<evidence type="ECO:0000313" key="2">
    <source>
        <dbReference type="EMBL" id="GFS35204.1"/>
    </source>
</evidence>
<feature type="region of interest" description="Disordered" evidence="1">
    <location>
        <begin position="1"/>
        <end position="129"/>
    </location>
</feature>
<feature type="compositionally biased region" description="Polar residues" evidence="1">
    <location>
        <begin position="9"/>
        <end position="24"/>
    </location>
</feature>
<feature type="compositionally biased region" description="Polar residues" evidence="1">
    <location>
        <begin position="102"/>
        <end position="113"/>
    </location>
</feature>
<dbReference type="Proteomes" id="UP000887013">
    <property type="component" value="Unassembled WGS sequence"/>
</dbReference>
<dbReference type="AlphaFoldDB" id="A0A8X6I918"/>
<dbReference type="EMBL" id="BMAW01088546">
    <property type="protein sequence ID" value="GFS35204.1"/>
    <property type="molecule type" value="Genomic_DNA"/>
</dbReference>
<feature type="compositionally biased region" description="Basic and acidic residues" evidence="1">
    <location>
        <begin position="81"/>
        <end position="101"/>
    </location>
</feature>
<protein>
    <submittedName>
        <fullName evidence="2">Uncharacterized protein</fullName>
    </submittedName>
</protein>
<name>A0A8X6I918_NEPPI</name>
<feature type="compositionally biased region" description="Basic and acidic residues" evidence="1">
    <location>
        <begin position="114"/>
        <end position="129"/>
    </location>
</feature>
<keyword evidence="3" id="KW-1185">Reference proteome</keyword>
<proteinExistence type="predicted"/>
<gene>
    <name evidence="2" type="ORF">NPIL_6011</name>
</gene>
<sequence length="129" mass="14557">AEDRRSANERQQLQTAPRSKQTGRQAARTGKAGPETVAANRRDADSSGRRQGRTHRQQRQQETTPDRTARPATSSSGSKRQAGDSRRTDSKSSHKPTDVRRLNSTSRCQTPREFTQKEPAKSQRQMREN</sequence>
<comment type="caution">
    <text evidence="2">The sequence shown here is derived from an EMBL/GenBank/DDBJ whole genome shotgun (WGS) entry which is preliminary data.</text>
</comment>
<feature type="non-terminal residue" evidence="2">
    <location>
        <position position="1"/>
    </location>
</feature>
<organism evidence="2 3">
    <name type="scientific">Nephila pilipes</name>
    <name type="common">Giant wood spider</name>
    <name type="synonym">Nephila maculata</name>
    <dbReference type="NCBI Taxonomy" id="299642"/>
    <lineage>
        <taxon>Eukaryota</taxon>
        <taxon>Metazoa</taxon>
        <taxon>Ecdysozoa</taxon>
        <taxon>Arthropoda</taxon>
        <taxon>Chelicerata</taxon>
        <taxon>Arachnida</taxon>
        <taxon>Araneae</taxon>
        <taxon>Araneomorphae</taxon>
        <taxon>Entelegynae</taxon>
        <taxon>Araneoidea</taxon>
        <taxon>Nephilidae</taxon>
        <taxon>Nephila</taxon>
    </lineage>
</organism>
<reference evidence="2" key="1">
    <citation type="submission" date="2020-08" db="EMBL/GenBank/DDBJ databases">
        <title>Multicomponent nature underlies the extraordinary mechanical properties of spider dragline silk.</title>
        <authorList>
            <person name="Kono N."/>
            <person name="Nakamura H."/>
            <person name="Mori M."/>
            <person name="Yoshida Y."/>
            <person name="Ohtoshi R."/>
            <person name="Malay A.D."/>
            <person name="Moran D.A.P."/>
            <person name="Tomita M."/>
            <person name="Numata K."/>
            <person name="Arakawa K."/>
        </authorList>
    </citation>
    <scope>NUCLEOTIDE SEQUENCE</scope>
</reference>